<accession>A0A7Y9S4C4</accession>
<proteinExistence type="predicted"/>
<protein>
    <recommendedName>
        <fullName evidence="5">DUF3105 domain-containing protein</fullName>
    </recommendedName>
</protein>
<feature type="compositionally biased region" description="Basic residues" evidence="1">
    <location>
        <begin position="1"/>
        <end position="10"/>
    </location>
</feature>
<gene>
    <name evidence="3" type="ORF">BJ980_003240</name>
</gene>
<keyword evidence="2" id="KW-0812">Transmembrane</keyword>
<evidence type="ECO:0000256" key="1">
    <source>
        <dbReference type="SAM" id="MobiDB-lite"/>
    </source>
</evidence>
<feature type="region of interest" description="Disordered" evidence="1">
    <location>
        <begin position="1"/>
        <end position="25"/>
    </location>
</feature>
<sequence>MANKPSKKIGRREVADQLRTQQKRADQRQGAVIVGVCILIAVAIIGFAAFKPIKEWWDLRAFNDIDMSGIGAPAADVCSKVETKKADGNQEHVEPGVDVDYTDAPPAFGKHENTPDTPDRKLYTKDDRPRVEMLVHNLEHGYTILWYDETIADDDEQMTELKAIATKLKGNNNPRLKFKAVPWTSKDGKAFKGDNHIALTHWSKGGKDVDVSQVDKQVGVWQYCTDVSGEALYKFMQKYDYFDSPEPNGM</sequence>
<evidence type="ECO:0000313" key="4">
    <source>
        <dbReference type="Proteomes" id="UP000540656"/>
    </source>
</evidence>
<dbReference type="RefSeq" id="WP_179503257.1">
    <property type="nucleotide sequence ID" value="NZ_JACCAA010000001.1"/>
</dbReference>
<keyword evidence="2" id="KW-1133">Transmembrane helix</keyword>
<keyword evidence="4" id="KW-1185">Reference proteome</keyword>
<feature type="transmembrane region" description="Helical" evidence="2">
    <location>
        <begin position="31"/>
        <end position="50"/>
    </location>
</feature>
<reference evidence="3 4" key="1">
    <citation type="submission" date="2020-07" db="EMBL/GenBank/DDBJ databases">
        <title>Sequencing the genomes of 1000 actinobacteria strains.</title>
        <authorList>
            <person name="Klenk H.-P."/>
        </authorList>
    </citation>
    <scope>NUCLEOTIDE SEQUENCE [LARGE SCALE GENOMIC DNA]</scope>
    <source>
        <strain evidence="3 4">DSM 23819</strain>
    </source>
</reference>
<dbReference type="Pfam" id="PF11303">
    <property type="entry name" value="DUF3105"/>
    <property type="match status" value="1"/>
</dbReference>
<keyword evidence="2" id="KW-0472">Membrane</keyword>
<dbReference type="EMBL" id="JACCAA010000001">
    <property type="protein sequence ID" value="NYG60317.1"/>
    <property type="molecule type" value="Genomic_DNA"/>
</dbReference>
<evidence type="ECO:0000256" key="2">
    <source>
        <dbReference type="SAM" id="Phobius"/>
    </source>
</evidence>
<evidence type="ECO:0008006" key="5">
    <source>
        <dbReference type="Google" id="ProtNLM"/>
    </source>
</evidence>
<evidence type="ECO:0000313" key="3">
    <source>
        <dbReference type="EMBL" id="NYG60317.1"/>
    </source>
</evidence>
<comment type="caution">
    <text evidence="3">The sequence shown here is derived from an EMBL/GenBank/DDBJ whole genome shotgun (WGS) entry which is preliminary data.</text>
</comment>
<dbReference type="Proteomes" id="UP000540656">
    <property type="component" value="Unassembled WGS sequence"/>
</dbReference>
<dbReference type="AlphaFoldDB" id="A0A7Y9S4C4"/>
<dbReference type="InterPro" id="IPR021454">
    <property type="entry name" value="DUF3105"/>
</dbReference>
<name>A0A7Y9S4C4_9ACTN</name>
<organism evidence="3 4">
    <name type="scientific">Nocardioides daedukensis</name>
    <dbReference type="NCBI Taxonomy" id="634462"/>
    <lineage>
        <taxon>Bacteria</taxon>
        <taxon>Bacillati</taxon>
        <taxon>Actinomycetota</taxon>
        <taxon>Actinomycetes</taxon>
        <taxon>Propionibacteriales</taxon>
        <taxon>Nocardioidaceae</taxon>
        <taxon>Nocardioides</taxon>
    </lineage>
</organism>